<dbReference type="AlphaFoldDB" id="A0A7W4YJ13"/>
<dbReference type="InterPro" id="IPR016181">
    <property type="entry name" value="Acyl_CoA_acyltransferase"/>
</dbReference>
<evidence type="ECO:0000313" key="5">
    <source>
        <dbReference type="Proteomes" id="UP000538196"/>
    </source>
</evidence>
<dbReference type="PANTHER" id="PTHR43877">
    <property type="entry name" value="AMINOALKYLPHOSPHONATE N-ACETYLTRANSFERASE-RELATED-RELATED"/>
    <property type="match status" value="1"/>
</dbReference>
<comment type="caution">
    <text evidence="4">The sequence shown here is derived from an EMBL/GenBank/DDBJ whole genome shotgun (WGS) entry which is preliminary data.</text>
</comment>
<accession>A0A7W4YJ13</accession>
<name>A0A7W4YJ13_LEIAQ</name>
<keyword evidence="5" id="KW-1185">Reference proteome</keyword>
<dbReference type="EMBL" id="JACHVP010000001">
    <property type="protein sequence ID" value="MBB2966174.1"/>
    <property type="molecule type" value="Genomic_DNA"/>
</dbReference>
<keyword evidence="4" id="KW-0689">Ribosomal protein</keyword>
<keyword evidence="1" id="KW-0808">Transferase</keyword>
<protein>
    <submittedName>
        <fullName evidence="4">Ribosomal protein S18 acetylase RimI-like enzyme</fullName>
    </submittedName>
</protein>
<dbReference type="GO" id="GO:0016747">
    <property type="term" value="F:acyltransferase activity, transferring groups other than amino-acyl groups"/>
    <property type="evidence" value="ECO:0007669"/>
    <property type="project" value="InterPro"/>
</dbReference>
<evidence type="ECO:0000256" key="2">
    <source>
        <dbReference type="ARBA" id="ARBA00023315"/>
    </source>
</evidence>
<proteinExistence type="predicted"/>
<dbReference type="PROSITE" id="PS51186">
    <property type="entry name" value="GNAT"/>
    <property type="match status" value="1"/>
</dbReference>
<dbReference type="Gene3D" id="3.40.630.30">
    <property type="match status" value="1"/>
</dbReference>
<keyword evidence="2" id="KW-0012">Acyltransferase</keyword>
<dbReference type="Pfam" id="PF00583">
    <property type="entry name" value="Acetyltransf_1"/>
    <property type="match status" value="1"/>
</dbReference>
<gene>
    <name evidence="4" type="ORF">FHX33_000906</name>
</gene>
<sequence length="167" mass="17396">MTAGVPAVTVRAATADDALGIAQVHVTSWREAYARQLPADLLAGLDVQRRAQVWTGIIESGDTRVWVAETNGAIVGWASAGAGRDDEAPVPLELEGIYLLASAQGSGAGQSLLDAAVGAADAYLWVMADNPRAHAFYRKNGFAADGAAKVEQVGEAAVEVVRLVRAR</sequence>
<dbReference type="SUPFAM" id="SSF55729">
    <property type="entry name" value="Acyl-CoA N-acyltransferases (Nat)"/>
    <property type="match status" value="1"/>
</dbReference>
<dbReference type="CDD" id="cd04301">
    <property type="entry name" value="NAT_SF"/>
    <property type="match status" value="1"/>
</dbReference>
<keyword evidence="4" id="KW-0687">Ribonucleoprotein</keyword>
<evidence type="ECO:0000256" key="1">
    <source>
        <dbReference type="ARBA" id="ARBA00022679"/>
    </source>
</evidence>
<dbReference type="Proteomes" id="UP000538196">
    <property type="component" value="Unassembled WGS sequence"/>
</dbReference>
<evidence type="ECO:0000313" key="4">
    <source>
        <dbReference type="EMBL" id="MBB2966174.1"/>
    </source>
</evidence>
<reference evidence="4 5" key="1">
    <citation type="submission" date="2020-08" db="EMBL/GenBank/DDBJ databases">
        <title>Sequencing the genomes of 1000 actinobacteria strains.</title>
        <authorList>
            <person name="Klenk H.-P."/>
        </authorList>
    </citation>
    <scope>NUCLEOTIDE SEQUENCE [LARGE SCALE GENOMIC DNA]</scope>
    <source>
        <strain evidence="4 5">DSM 20146</strain>
    </source>
</reference>
<evidence type="ECO:0000259" key="3">
    <source>
        <dbReference type="PROSITE" id="PS51186"/>
    </source>
</evidence>
<organism evidence="4 5">
    <name type="scientific">Leifsonia aquatica</name>
    <name type="common">Corynebacterium aquaticum</name>
    <dbReference type="NCBI Taxonomy" id="144185"/>
    <lineage>
        <taxon>Bacteria</taxon>
        <taxon>Bacillati</taxon>
        <taxon>Actinomycetota</taxon>
        <taxon>Actinomycetes</taxon>
        <taxon>Micrococcales</taxon>
        <taxon>Microbacteriaceae</taxon>
        <taxon>Leifsonia</taxon>
    </lineage>
</organism>
<feature type="domain" description="N-acetyltransferase" evidence="3">
    <location>
        <begin position="8"/>
        <end position="165"/>
    </location>
</feature>
<dbReference type="RefSeq" id="WP_021763245.1">
    <property type="nucleotide sequence ID" value="NZ_JACHVP010000001.1"/>
</dbReference>
<dbReference type="GO" id="GO:0005840">
    <property type="term" value="C:ribosome"/>
    <property type="evidence" value="ECO:0007669"/>
    <property type="project" value="UniProtKB-KW"/>
</dbReference>
<dbReference type="InterPro" id="IPR050832">
    <property type="entry name" value="Bact_Acetyltransf"/>
</dbReference>
<dbReference type="InterPro" id="IPR000182">
    <property type="entry name" value="GNAT_dom"/>
</dbReference>